<gene>
    <name evidence="1" type="ORF">HYPSUDRAFT_33743</name>
</gene>
<organism evidence="1 2">
    <name type="scientific">Hypholoma sublateritium (strain FD-334 SS-4)</name>
    <dbReference type="NCBI Taxonomy" id="945553"/>
    <lineage>
        <taxon>Eukaryota</taxon>
        <taxon>Fungi</taxon>
        <taxon>Dikarya</taxon>
        <taxon>Basidiomycota</taxon>
        <taxon>Agaricomycotina</taxon>
        <taxon>Agaricomycetes</taxon>
        <taxon>Agaricomycetidae</taxon>
        <taxon>Agaricales</taxon>
        <taxon>Agaricineae</taxon>
        <taxon>Strophariaceae</taxon>
        <taxon>Hypholoma</taxon>
    </lineage>
</organism>
<sequence>MPSSCSFAPLLSRWSSLLLPRPDPRKFMTTDQTRTNTPLRTPSFRYHILISAGAGVVNEQNLCRFVSPISASTTLCTPGRASLESYVPISDMPPRLKPLIFNDGPLVDFSQPAYKGHTSR</sequence>
<evidence type="ECO:0000313" key="2">
    <source>
        <dbReference type="Proteomes" id="UP000054270"/>
    </source>
</evidence>
<evidence type="ECO:0000313" key="1">
    <source>
        <dbReference type="EMBL" id="KJA28377.1"/>
    </source>
</evidence>
<dbReference type="Proteomes" id="UP000054270">
    <property type="component" value="Unassembled WGS sequence"/>
</dbReference>
<proteinExistence type="predicted"/>
<keyword evidence="2" id="KW-1185">Reference proteome</keyword>
<dbReference type="AlphaFoldDB" id="A0A0D2LKS0"/>
<protein>
    <submittedName>
        <fullName evidence="1">Uncharacterized protein</fullName>
    </submittedName>
</protein>
<accession>A0A0D2LKS0</accession>
<dbReference type="EMBL" id="KN817521">
    <property type="protein sequence ID" value="KJA28377.1"/>
    <property type="molecule type" value="Genomic_DNA"/>
</dbReference>
<name>A0A0D2LKS0_HYPSF</name>
<reference evidence="2" key="1">
    <citation type="submission" date="2014-04" db="EMBL/GenBank/DDBJ databases">
        <title>Evolutionary Origins and Diversification of the Mycorrhizal Mutualists.</title>
        <authorList>
            <consortium name="DOE Joint Genome Institute"/>
            <consortium name="Mycorrhizal Genomics Consortium"/>
            <person name="Kohler A."/>
            <person name="Kuo A."/>
            <person name="Nagy L.G."/>
            <person name="Floudas D."/>
            <person name="Copeland A."/>
            <person name="Barry K.W."/>
            <person name="Cichocki N."/>
            <person name="Veneault-Fourrey C."/>
            <person name="LaButti K."/>
            <person name="Lindquist E.A."/>
            <person name="Lipzen A."/>
            <person name="Lundell T."/>
            <person name="Morin E."/>
            <person name="Murat C."/>
            <person name="Riley R."/>
            <person name="Ohm R."/>
            <person name="Sun H."/>
            <person name="Tunlid A."/>
            <person name="Henrissat B."/>
            <person name="Grigoriev I.V."/>
            <person name="Hibbett D.S."/>
            <person name="Martin F."/>
        </authorList>
    </citation>
    <scope>NUCLEOTIDE SEQUENCE [LARGE SCALE GENOMIC DNA]</scope>
    <source>
        <strain evidence="2">FD-334 SS-4</strain>
    </source>
</reference>